<evidence type="ECO:0000313" key="4">
    <source>
        <dbReference type="EMBL" id="RJX69162.1"/>
    </source>
</evidence>
<keyword evidence="2" id="KW-0663">Pyridoxal phosphate</keyword>
<dbReference type="GO" id="GO:0008483">
    <property type="term" value="F:transaminase activity"/>
    <property type="evidence" value="ECO:0007669"/>
    <property type="project" value="UniProtKB-KW"/>
</dbReference>
<name>A0A419R499_9SPHN</name>
<comment type="cofactor">
    <cofactor evidence="1">
        <name>pyridoxal 5'-phosphate</name>
        <dbReference type="ChEBI" id="CHEBI:597326"/>
    </cofactor>
</comment>
<keyword evidence="5" id="KW-1185">Reference proteome</keyword>
<dbReference type="CDD" id="cd00609">
    <property type="entry name" value="AAT_like"/>
    <property type="match status" value="1"/>
</dbReference>
<dbReference type="PANTHER" id="PTHR42885:SF1">
    <property type="entry name" value="THREONINE-PHOSPHATE DECARBOXYLASE"/>
    <property type="match status" value="1"/>
</dbReference>
<dbReference type="Gene3D" id="3.40.640.10">
    <property type="entry name" value="Type I PLP-dependent aspartate aminotransferase-like (Major domain)"/>
    <property type="match status" value="1"/>
</dbReference>
<sequence length="325" mass="35294">MGSWTWHGGAIDAAKRHFGNHDDDWIDLSTGINPEAWPGVADLAIDWHRLPEQNALADLEDSAAQFFGVDPRHVCAVPGTETGLRLVGQLLNRAGQYVAPGYRTHSEMFMPGTPVDLKAAMATTATLLIANPNNPDGRIVSRDGLAALLDSRGESEWLLVDEAYADCDPAVSITRRVGEDTRLIVFRSFGKFFGLPGVRLGFVLGPQSLLATLRSLLGSWPISAGAIAIGTAAYRDRDWTVQARNRLRVGADALDRVLRSHGYAPQGLCPLFRLVHTPNAPKVFERLARSAILTRPFADRTDWLRVGLPGDGTALDRLDKALACG</sequence>
<dbReference type="EMBL" id="RAHJ01000014">
    <property type="protein sequence ID" value="RJX69162.1"/>
    <property type="molecule type" value="Genomic_DNA"/>
</dbReference>
<evidence type="ECO:0000259" key="3">
    <source>
        <dbReference type="Pfam" id="PF00155"/>
    </source>
</evidence>
<gene>
    <name evidence="4" type="ORF">D6858_04520</name>
</gene>
<evidence type="ECO:0000313" key="5">
    <source>
        <dbReference type="Proteomes" id="UP000284322"/>
    </source>
</evidence>
<dbReference type="OrthoDB" id="9799304at2"/>
<dbReference type="InterPro" id="IPR015421">
    <property type="entry name" value="PyrdxlP-dep_Trfase_major"/>
</dbReference>
<dbReference type="InterPro" id="IPR015422">
    <property type="entry name" value="PyrdxlP-dep_Trfase_small"/>
</dbReference>
<reference evidence="4 5" key="1">
    <citation type="submission" date="2018-09" db="EMBL/GenBank/DDBJ databases">
        <title>Altererythrobacter sp.Ery1 and Ery12, the genome sequencing of novel strains in genus Alterythrobacter.</title>
        <authorList>
            <person name="Cheng H."/>
            <person name="Wu Y.-H."/>
            <person name="Fang C."/>
            <person name="Xu X.-W."/>
        </authorList>
    </citation>
    <scope>NUCLEOTIDE SEQUENCE [LARGE SCALE GENOMIC DNA]</scope>
    <source>
        <strain evidence="4 5">Ery12</strain>
    </source>
</reference>
<dbReference type="GO" id="GO:0030170">
    <property type="term" value="F:pyridoxal phosphate binding"/>
    <property type="evidence" value="ECO:0007669"/>
    <property type="project" value="InterPro"/>
</dbReference>
<protein>
    <submittedName>
        <fullName evidence="4">Pyridoxal phosphate-dependent class II aminotransferase</fullName>
    </submittedName>
</protein>
<dbReference type="AlphaFoldDB" id="A0A419R499"/>
<keyword evidence="4" id="KW-0808">Transferase</keyword>
<dbReference type="Gene3D" id="3.90.1150.10">
    <property type="entry name" value="Aspartate Aminotransferase, domain 1"/>
    <property type="match status" value="1"/>
</dbReference>
<dbReference type="InterPro" id="IPR004839">
    <property type="entry name" value="Aminotransferase_I/II_large"/>
</dbReference>
<accession>A0A419R499</accession>
<dbReference type="Pfam" id="PF00155">
    <property type="entry name" value="Aminotran_1_2"/>
    <property type="match status" value="1"/>
</dbReference>
<feature type="domain" description="Aminotransferase class I/classII large" evidence="3">
    <location>
        <begin position="47"/>
        <end position="308"/>
    </location>
</feature>
<proteinExistence type="predicted"/>
<organism evidence="4 5">
    <name type="scientific">Tsuneonella suprasediminis</name>
    <dbReference type="NCBI Taxonomy" id="2306996"/>
    <lineage>
        <taxon>Bacteria</taxon>
        <taxon>Pseudomonadati</taxon>
        <taxon>Pseudomonadota</taxon>
        <taxon>Alphaproteobacteria</taxon>
        <taxon>Sphingomonadales</taxon>
        <taxon>Erythrobacteraceae</taxon>
        <taxon>Tsuneonella</taxon>
    </lineage>
</organism>
<evidence type="ECO:0000256" key="1">
    <source>
        <dbReference type="ARBA" id="ARBA00001933"/>
    </source>
</evidence>
<dbReference type="RefSeq" id="WP_120107557.1">
    <property type="nucleotide sequence ID" value="NZ_RAHJ01000014.1"/>
</dbReference>
<dbReference type="PANTHER" id="PTHR42885">
    <property type="entry name" value="HISTIDINOL-PHOSPHATE AMINOTRANSFERASE-RELATED"/>
    <property type="match status" value="1"/>
</dbReference>
<evidence type="ECO:0000256" key="2">
    <source>
        <dbReference type="ARBA" id="ARBA00022898"/>
    </source>
</evidence>
<keyword evidence="4" id="KW-0032">Aminotransferase</keyword>
<dbReference type="InterPro" id="IPR015424">
    <property type="entry name" value="PyrdxlP-dep_Trfase"/>
</dbReference>
<dbReference type="SUPFAM" id="SSF53383">
    <property type="entry name" value="PLP-dependent transferases"/>
    <property type="match status" value="1"/>
</dbReference>
<comment type="caution">
    <text evidence="4">The sequence shown here is derived from an EMBL/GenBank/DDBJ whole genome shotgun (WGS) entry which is preliminary data.</text>
</comment>
<dbReference type="Proteomes" id="UP000284322">
    <property type="component" value="Unassembled WGS sequence"/>
</dbReference>